<evidence type="ECO:0000313" key="7">
    <source>
        <dbReference type="Proteomes" id="UP000635885"/>
    </source>
</evidence>
<dbReference type="InterPro" id="IPR003661">
    <property type="entry name" value="HisK_dim/P_dom"/>
</dbReference>
<dbReference type="SMART" id="SM00388">
    <property type="entry name" value="HisKA"/>
    <property type="match status" value="1"/>
</dbReference>
<keyword evidence="7" id="KW-1185">Reference proteome</keyword>
<sequence length="540" mass="61407">MKSHLKQLLEMLEGVESIHDQQLEEMKKIIQSVDKDLTIAEFRLERTEKVKRTTSILLEETIEELEQKRLAVENLALESSRQASLDRIRAEIASMRTTNDLQQITPLIWEELKKLKIPFIRCGLFIMDEEEENIHTYLSTPKGNSIAVLHLPFKGIPLAESAVKAWKNQTAFHEQWDQQDFNQWTGKLMDQGYIESKENYESGVSPNHLELHFLPFKQGMLYIGNTEQLSEENLKLGLSLAEAFSVAYDRYEDFKKLELAKLEVEKTLKDLKEAQKLLIQSEKMASLGELTAGIAHEIQNPLNFVINFSSMANELLDELKAEKFLPEAERDPGLEEEILEDIAKNLDKINQHGKRADSIVKGMLQHSRSSGGEKLEVNINALVDEYLRLSYHGLRAKDKTFNADFVTELDSTLPKVKIIRQDMGRVFLNLINNAFFAVNEKRIKHASNGYKPQVKISSRMIGESPDHNQVEISIADNGSGIPENIKEKIFQPFFTTKATGQGTGLGLSLSYDIIKAHGGEIRVESKEGEGTEFMIRLPLV</sequence>
<dbReference type="PROSITE" id="PS50109">
    <property type="entry name" value="HIS_KIN"/>
    <property type="match status" value="1"/>
</dbReference>
<dbReference type="InterPro" id="IPR003594">
    <property type="entry name" value="HATPase_dom"/>
</dbReference>
<evidence type="ECO:0000259" key="5">
    <source>
        <dbReference type="PROSITE" id="PS50109"/>
    </source>
</evidence>
<dbReference type="InterPro" id="IPR004358">
    <property type="entry name" value="Sig_transdc_His_kin-like_C"/>
</dbReference>
<dbReference type="Gene3D" id="1.10.287.130">
    <property type="match status" value="1"/>
</dbReference>
<accession>A0ABQ1LNS8</accession>
<dbReference type="PRINTS" id="PR00344">
    <property type="entry name" value="BCTRLSENSOR"/>
</dbReference>
<comment type="catalytic activity">
    <reaction evidence="1">
        <text>ATP + protein L-histidine = ADP + protein N-phospho-L-histidine.</text>
        <dbReference type="EC" id="2.7.13.3"/>
    </reaction>
</comment>
<keyword evidence="3" id="KW-0597">Phosphoprotein</keyword>
<dbReference type="Gene3D" id="3.30.565.10">
    <property type="entry name" value="Histidine kinase-like ATPase, C-terminal domain"/>
    <property type="match status" value="1"/>
</dbReference>
<dbReference type="RefSeq" id="WP_229744186.1">
    <property type="nucleotide sequence ID" value="NZ_BMFD01000001.1"/>
</dbReference>
<evidence type="ECO:0000256" key="1">
    <source>
        <dbReference type="ARBA" id="ARBA00000085"/>
    </source>
</evidence>
<dbReference type="CDD" id="cd00082">
    <property type="entry name" value="HisKA"/>
    <property type="match status" value="1"/>
</dbReference>
<dbReference type="InterPro" id="IPR036097">
    <property type="entry name" value="HisK_dim/P_sf"/>
</dbReference>
<dbReference type="Proteomes" id="UP000635885">
    <property type="component" value="Unassembled WGS sequence"/>
</dbReference>
<feature type="domain" description="Histidine kinase" evidence="5">
    <location>
        <begin position="293"/>
        <end position="540"/>
    </location>
</feature>
<evidence type="ECO:0000313" key="6">
    <source>
        <dbReference type="EMBL" id="GGC25720.1"/>
    </source>
</evidence>
<dbReference type="PANTHER" id="PTHR43065">
    <property type="entry name" value="SENSOR HISTIDINE KINASE"/>
    <property type="match status" value="1"/>
</dbReference>
<gene>
    <name evidence="6" type="ORF">GCM10010993_00990</name>
</gene>
<reference evidence="7" key="1">
    <citation type="journal article" date="2019" name="Int. J. Syst. Evol. Microbiol.">
        <title>The Global Catalogue of Microorganisms (GCM) 10K type strain sequencing project: providing services to taxonomists for standard genome sequencing and annotation.</title>
        <authorList>
            <consortium name="The Broad Institute Genomics Platform"/>
            <consortium name="The Broad Institute Genome Sequencing Center for Infectious Disease"/>
            <person name="Wu L."/>
            <person name="Ma J."/>
        </authorList>
    </citation>
    <scope>NUCLEOTIDE SEQUENCE [LARGE SCALE GENOMIC DNA]</scope>
    <source>
        <strain evidence="7">CGMCC 1.12479</strain>
    </source>
</reference>
<protein>
    <recommendedName>
        <fullName evidence="2">histidine kinase</fullName>
        <ecNumber evidence="2">2.7.13.3</ecNumber>
    </recommendedName>
</protein>
<dbReference type="SMART" id="SM00387">
    <property type="entry name" value="HATPase_c"/>
    <property type="match status" value="1"/>
</dbReference>
<feature type="coiled-coil region" evidence="4">
    <location>
        <begin position="254"/>
        <end position="284"/>
    </location>
</feature>
<dbReference type="Pfam" id="PF00512">
    <property type="entry name" value="HisKA"/>
    <property type="match status" value="1"/>
</dbReference>
<evidence type="ECO:0000256" key="2">
    <source>
        <dbReference type="ARBA" id="ARBA00012438"/>
    </source>
</evidence>
<dbReference type="EC" id="2.7.13.3" evidence="2"/>
<dbReference type="EMBL" id="BMFD01000001">
    <property type="protein sequence ID" value="GGC25720.1"/>
    <property type="molecule type" value="Genomic_DNA"/>
</dbReference>
<name>A0ABQ1LNS8_9BACT</name>
<keyword evidence="4" id="KW-0175">Coiled coil</keyword>
<organism evidence="6 7">
    <name type="scientific">Belliella aquatica</name>
    <dbReference type="NCBI Taxonomy" id="1323734"/>
    <lineage>
        <taxon>Bacteria</taxon>
        <taxon>Pseudomonadati</taxon>
        <taxon>Bacteroidota</taxon>
        <taxon>Cytophagia</taxon>
        <taxon>Cytophagales</taxon>
        <taxon>Cyclobacteriaceae</taxon>
        <taxon>Belliella</taxon>
    </lineage>
</organism>
<dbReference type="InterPro" id="IPR005467">
    <property type="entry name" value="His_kinase_dom"/>
</dbReference>
<evidence type="ECO:0000256" key="4">
    <source>
        <dbReference type="SAM" id="Coils"/>
    </source>
</evidence>
<dbReference type="PANTHER" id="PTHR43065:SF42">
    <property type="entry name" value="TWO-COMPONENT SENSOR PPRA"/>
    <property type="match status" value="1"/>
</dbReference>
<dbReference type="Pfam" id="PF02518">
    <property type="entry name" value="HATPase_c"/>
    <property type="match status" value="1"/>
</dbReference>
<dbReference type="InterPro" id="IPR036890">
    <property type="entry name" value="HATPase_C_sf"/>
</dbReference>
<dbReference type="SUPFAM" id="SSF55874">
    <property type="entry name" value="ATPase domain of HSP90 chaperone/DNA topoisomerase II/histidine kinase"/>
    <property type="match status" value="1"/>
</dbReference>
<feature type="coiled-coil region" evidence="4">
    <location>
        <begin position="55"/>
        <end position="82"/>
    </location>
</feature>
<evidence type="ECO:0000256" key="3">
    <source>
        <dbReference type="ARBA" id="ARBA00022553"/>
    </source>
</evidence>
<dbReference type="SUPFAM" id="SSF47384">
    <property type="entry name" value="Homodimeric domain of signal transducing histidine kinase"/>
    <property type="match status" value="1"/>
</dbReference>
<proteinExistence type="predicted"/>
<comment type="caution">
    <text evidence="6">The sequence shown here is derived from an EMBL/GenBank/DDBJ whole genome shotgun (WGS) entry which is preliminary data.</text>
</comment>